<reference evidence="3 4" key="1">
    <citation type="submission" date="2019-06" db="EMBL/GenBank/DDBJ databases">
        <title>Genomic Encyclopedia of Archaeal and Bacterial Type Strains, Phase II (KMG-II): from individual species to whole genera.</title>
        <authorList>
            <person name="Goeker M."/>
        </authorList>
    </citation>
    <scope>NUCLEOTIDE SEQUENCE [LARGE SCALE GENOMIC DNA]</scope>
    <source>
        <strain evidence="3 4">DSM 18423</strain>
    </source>
</reference>
<keyword evidence="4" id="KW-1185">Reference proteome</keyword>
<name>A0A543KHZ5_9RHOB</name>
<evidence type="ECO:0000313" key="3">
    <source>
        <dbReference type="EMBL" id="TQM94703.1"/>
    </source>
</evidence>
<evidence type="ECO:0000313" key="4">
    <source>
        <dbReference type="Proteomes" id="UP000320582"/>
    </source>
</evidence>
<gene>
    <name evidence="3" type="ORF">BD293_3389</name>
</gene>
<dbReference type="Pfam" id="PF09361">
    <property type="entry name" value="Phasin_2"/>
    <property type="match status" value="1"/>
</dbReference>
<dbReference type="RefSeq" id="WP_142083632.1">
    <property type="nucleotide sequence ID" value="NZ_VFPT01000001.1"/>
</dbReference>
<proteinExistence type="predicted"/>
<organism evidence="3 4">
    <name type="scientific">Roseinatronobacter monicus</name>
    <dbReference type="NCBI Taxonomy" id="393481"/>
    <lineage>
        <taxon>Bacteria</taxon>
        <taxon>Pseudomonadati</taxon>
        <taxon>Pseudomonadota</taxon>
        <taxon>Alphaproteobacteria</taxon>
        <taxon>Rhodobacterales</taxon>
        <taxon>Paracoccaceae</taxon>
        <taxon>Roseinatronobacter</taxon>
    </lineage>
</organism>
<dbReference type="NCBIfam" id="TIGR01841">
    <property type="entry name" value="phasin"/>
    <property type="match status" value="1"/>
</dbReference>
<dbReference type="AlphaFoldDB" id="A0A543KHZ5"/>
<sequence length="203" mass="21454">MTKQSTTKAVAPEAKIAASEAKPAVSKAVETPQDVVTKTANDATKVATDAGKEVVERAVATAREASAQVASMTEDTQKTLGETIEKLSVRMHGLSSFGQQNLEALSKASEISAKAFENFSGEIAAYTKKAHEDRIAAVQDLSNAKSPTELVEKQMSFAQHALDGWAQQAIRMSEIYTSATKEAAVPLGARVSAVTAELQSTAR</sequence>
<dbReference type="OrthoDB" id="7303820at2"/>
<evidence type="ECO:0000256" key="1">
    <source>
        <dbReference type="SAM" id="MobiDB-lite"/>
    </source>
</evidence>
<dbReference type="Proteomes" id="UP000320582">
    <property type="component" value="Unassembled WGS sequence"/>
</dbReference>
<comment type="caution">
    <text evidence="3">The sequence shown here is derived from an EMBL/GenBank/DDBJ whole genome shotgun (WGS) entry which is preliminary data.</text>
</comment>
<accession>A0A543KHZ5</accession>
<dbReference type="InterPro" id="IPR010127">
    <property type="entry name" value="Phasin_subfam-1"/>
</dbReference>
<dbReference type="InterPro" id="IPR018968">
    <property type="entry name" value="Phasin"/>
</dbReference>
<feature type="region of interest" description="Disordered" evidence="1">
    <location>
        <begin position="1"/>
        <end position="29"/>
    </location>
</feature>
<feature type="domain" description="Phasin" evidence="2">
    <location>
        <begin position="95"/>
        <end position="191"/>
    </location>
</feature>
<protein>
    <submittedName>
        <fullName evidence="3">Phasin family protein</fullName>
    </submittedName>
</protein>
<evidence type="ECO:0000259" key="2">
    <source>
        <dbReference type="Pfam" id="PF09361"/>
    </source>
</evidence>
<dbReference type="EMBL" id="VFPT01000001">
    <property type="protein sequence ID" value="TQM94703.1"/>
    <property type="molecule type" value="Genomic_DNA"/>
</dbReference>